<dbReference type="PROSITE" id="PS51197">
    <property type="entry name" value="HTH_RRF2_2"/>
    <property type="match status" value="1"/>
</dbReference>
<dbReference type="OrthoDB" id="9808360at2"/>
<evidence type="ECO:0000313" key="3">
    <source>
        <dbReference type="Proteomes" id="UP000251800"/>
    </source>
</evidence>
<dbReference type="InterPro" id="IPR000944">
    <property type="entry name" value="Tscrpt_reg_Rrf2"/>
</dbReference>
<dbReference type="PANTHER" id="PTHR33221:SF5">
    <property type="entry name" value="HTH-TYPE TRANSCRIPTIONAL REGULATOR ISCR"/>
    <property type="match status" value="1"/>
</dbReference>
<dbReference type="InterPro" id="IPR036390">
    <property type="entry name" value="WH_DNA-bd_sf"/>
</dbReference>
<dbReference type="EMBL" id="QEQK01000009">
    <property type="protein sequence ID" value="PWN55631.1"/>
    <property type="molecule type" value="Genomic_DNA"/>
</dbReference>
<reference evidence="2 3" key="1">
    <citation type="submission" date="2018-05" db="EMBL/GenBank/DDBJ databases">
        <title>Abyssibacter profundi OUC007T gen. nov., sp. nov, a marine bacterium isolated from seawater of the Mariana Trench.</title>
        <authorList>
            <person name="Zhou S."/>
        </authorList>
    </citation>
    <scope>NUCLEOTIDE SEQUENCE [LARGE SCALE GENOMIC DNA]</scope>
    <source>
        <strain evidence="2 3">OUC007</strain>
    </source>
</reference>
<dbReference type="SUPFAM" id="SSF46785">
    <property type="entry name" value="Winged helix' DNA-binding domain"/>
    <property type="match status" value="1"/>
</dbReference>
<accession>A0A363UJN2</accession>
<dbReference type="AlphaFoldDB" id="A0A363UJN2"/>
<dbReference type="InterPro" id="IPR030489">
    <property type="entry name" value="TR_Rrf2-type_CS"/>
</dbReference>
<keyword evidence="3" id="KW-1185">Reference proteome</keyword>
<dbReference type="Pfam" id="PF02082">
    <property type="entry name" value="Rrf2"/>
    <property type="match status" value="1"/>
</dbReference>
<dbReference type="RefSeq" id="WP_109720555.1">
    <property type="nucleotide sequence ID" value="NZ_QEQK01000009.1"/>
</dbReference>
<proteinExistence type="predicted"/>
<gene>
    <name evidence="2" type="ORF">DEH80_11025</name>
</gene>
<dbReference type="GO" id="GO:0003677">
    <property type="term" value="F:DNA binding"/>
    <property type="evidence" value="ECO:0007669"/>
    <property type="project" value="UniProtKB-KW"/>
</dbReference>
<dbReference type="InterPro" id="IPR036388">
    <property type="entry name" value="WH-like_DNA-bd_sf"/>
</dbReference>
<name>A0A363UJN2_9GAMM</name>
<organism evidence="2 3">
    <name type="scientific">Abyssibacter profundi</name>
    <dbReference type="NCBI Taxonomy" id="2182787"/>
    <lineage>
        <taxon>Bacteria</taxon>
        <taxon>Pseudomonadati</taxon>
        <taxon>Pseudomonadota</taxon>
        <taxon>Gammaproteobacteria</taxon>
        <taxon>Chromatiales</taxon>
        <taxon>Oceanococcaceae</taxon>
        <taxon>Abyssibacter</taxon>
    </lineage>
</organism>
<protein>
    <submittedName>
        <fullName evidence="2">Fe-S cluster assembly transcriptional regulator IscR</fullName>
    </submittedName>
</protein>
<keyword evidence="1" id="KW-0238">DNA-binding</keyword>
<dbReference type="PROSITE" id="PS01332">
    <property type="entry name" value="HTH_RRF2_1"/>
    <property type="match status" value="1"/>
</dbReference>
<dbReference type="Gene3D" id="1.10.10.10">
    <property type="entry name" value="Winged helix-like DNA-binding domain superfamily/Winged helix DNA-binding domain"/>
    <property type="match status" value="1"/>
</dbReference>
<dbReference type="Proteomes" id="UP000251800">
    <property type="component" value="Unassembled WGS sequence"/>
</dbReference>
<evidence type="ECO:0000313" key="2">
    <source>
        <dbReference type="EMBL" id="PWN55631.1"/>
    </source>
</evidence>
<dbReference type="GO" id="GO:0005829">
    <property type="term" value="C:cytosol"/>
    <property type="evidence" value="ECO:0007669"/>
    <property type="project" value="TreeGrafter"/>
</dbReference>
<sequence>MKLTTRGRYAVMAMVDLAEHADEDPVCIGDIAERQNLSVAYLEQLFAPLRRAGLVTARRGRCGGYALARGAQDISVAEVLAALDENLDATRCGGEAACTGGSDRCRTHGLWTALSDHMQQFVAGVSLADVVAGRLETRESVVTFAA</sequence>
<dbReference type="PANTHER" id="PTHR33221">
    <property type="entry name" value="WINGED HELIX-TURN-HELIX TRANSCRIPTIONAL REGULATOR, RRF2 FAMILY"/>
    <property type="match status" value="1"/>
</dbReference>
<comment type="caution">
    <text evidence="2">The sequence shown here is derived from an EMBL/GenBank/DDBJ whole genome shotgun (WGS) entry which is preliminary data.</text>
</comment>
<dbReference type="GO" id="GO:0003700">
    <property type="term" value="F:DNA-binding transcription factor activity"/>
    <property type="evidence" value="ECO:0007669"/>
    <property type="project" value="TreeGrafter"/>
</dbReference>
<evidence type="ECO:0000256" key="1">
    <source>
        <dbReference type="ARBA" id="ARBA00023125"/>
    </source>
</evidence>
<dbReference type="NCBIfam" id="TIGR00738">
    <property type="entry name" value="rrf2_super"/>
    <property type="match status" value="1"/>
</dbReference>